<organism evidence="2 3">
    <name type="scientific">Trichinella britovi</name>
    <name type="common">Parasitic roundworm</name>
    <dbReference type="NCBI Taxonomy" id="45882"/>
    <lineage>
        <taxon>Eukaryota</taxon>
        <taxon>Metazoa</taxon>
        <taxon>Ecdysozoa</taxon>
        <taxon>Nematoda</taxon>
        <taxon>Enoplea</taxon>
        <taxon>Dorylaimia</taxon>
        <taxon>Trichinellida</taxon>
        <taxon>Trichinellidae</taxon>
        <taxon>Trichinella</taxon>
    </lineage>
</organism>
<evidence type="ECO:0000256" key="1">
    <source>
        <dbReference type="SAM" id="Phobius"/>
    </source>
</evidence>
<keyword evidence="1" id="KW-0472">Membrane</keyword>
<name>A0A0V1DK02_TRIBR</name>
<protein>
    <submittedName>
        <fullName evidence="2">Uncharacterized protein</fullName>
    </submittedName>
</protein>
<evidence type="ECO:0000313" key="3">
    <source>
        <dbReference type="Proteomes" id="UP000054653"/>
    </source>
</evidence>
<dbReference type="Proteomes" id="UP000054653">
    <property type="component" value="Unassembled WGS sequence"/>
</dbReference>
<accession>A0A0V1DK02</accession>
<dbReference type="EMBL" id="JYDI01000001">
    <property type="protein sequence ID" value="KRY61474.1"/>
    <property type="molecule type" value="Genomic_DNA"/>
</dbReference>
<keyword evidence="3" id="KW-1185">Reference proteome</keyword>
<reference evidence="2 3" key="1">
    <citation type="submission" date="2015-01" db="EMBL/GenBank/DDBJ databases">
        <title>Evolution of Trichinella species and genotypes.</title>
        <authorList>
            <person name="Korhonen P.K."/>
            <person name="Edoardo P."/>
            <person name="Giuseppe L.R."/>
            <person name="Gasser R.B."/>
        </authorList>
    </citation>
    <scope>NUCLEOTIDE SEQUENCE [LARGE SCALE GENOMIC DNA]</scope>
    <source>
        <strain evidence="2">ISS120</strain>
    </source>
</reference>
<dbReference type="AlphaFoldDB" id="A0A0V1DK02"/>
<comment type="caution">
    <text evidence="2">The sequence shown here is derived from an EMBL/GenBank/DDBJ whole genome shotgun (WGS) entry which is preliminary data.</text>
</comment>
<keyword evidence="1" id="KW-0812">Transmembrane</keyword>
<feature type="transmembrane region" description="Helical" evidence="1">
    <location>
        <begin position="44"/>
        <end position="65"/>
    </location>
</feature>
<sequence length="66" mass="7692">MDDMLLWKAVGRCAFCKLHGSAKGLCMIAKEKFKKKLYRKYRNTYCNAMLFFSLKPSIVQLLLLLT</sequence>
<proteinExistence type="predicted"/>
<evidence type="ECO:0000313" key="2">
    <source>
        <dbReference type="EMBL" id="KRY61474.1"/>
    </source>
</evidence>
<keyword evidence="1" id="KW-1133">Transmembrane helix</keyword>
<gene>
    <name evidence="2" type="ORF">T03_1739</name>
</gene>